<dbReference type="AlphaFoldDB" id="A0A0C9S982"/>
<dbReference type="InterPro" id="IPR007612">
    <property type="entry name" value="LOR"/>
</dbReference>
<evidence type="ECO:0000256" key="1">
    <source>
        <dbReference type="ARBA" id="ARBA00005437"/>
    </source>
</evidence>
<dbReference type="Gene3D" id="2.40.160.200">
    <property type="entry name" value="LURP1-related"/>
    <property type="match status" value="1"/>
</dbReference>
<name>A0A0C9S982_9CONI</name>
<dbReference type="PANTHER" id="PTHR31087:SF161">
    <property type="entry name" value="TUBBY C 2 FAMILY PROTEIN"/>
    <property type="match status" value="1"/>
</dbReference>
<accession>A0A0C9S982</accession>
<organism evidence="2">
    <name type="scientific">Wollemia nobilis</name>
    <dbReference type="NCBI Taxonomy" id="56998"/>
    <lineage>
        <taxon>Eukaryota</taxon>
        <taxon>Viridiplantae</taxon>
        <taxon>Streptophyta</taxon>
        <taxon>Embryophyta</taxon>
        <taxon>Tracheophyta</taxon>
        <taxon>Spermatophyta</taxon>
        <taxon>Pinopsida</taxon>
        <taxon>Pinidae</taxon>
        <taxon>Conifers II</taxon>
        <taxon>Araucariales</taxon>
        <taxon>Araucariaceae</taxon>
        <taxon>Wollemia</taxon>
    </lineage>
</organism>
<dbReference type="InterPro" id="IPR038595">
    <property type="entry name" value="LOR_sf"/>
</dbReference>
<protein>
    <submittedName>
        <fullName evidence="2">TSA: Wollemia nobilis Ref_Wollemi_Transcript_8676_899 transcribed RNA sequence</fullName>
    </submittedName>
</protein>
<evidence type="ECO:0000313" key="2">
    <source>
        <dbReference type="EMBL" id="JAG88323.1"/>
    </source>
</evidence>
<comment type="similarity">
    <text evidence="1">Belongs to the LOR family.</text>
</comment>
<reference evidence="2" key="1">
    <citation type="submission" date="2015-02" db="EMBL/GenBank/DDBJ databases">
        <title>A transcriptome of Wollemia nobilis - a relic of Gondwana.</title>
        <authorList>
            <person name="Chia J.Y."/>
            <person name="Leong Y.S."/>
            <person name="Abdul Karim S."/>
            <person name="Wan Azmi N."/>
            <person name="Hercus R."/>
            <person name="Croft L."/>
        </authorList>
    </citation>
    <scope>NUCLEOTIDE SEQUENCE</scope>
    <source>
        <strain evidence="2">MaeBrown</strain>
        <tissue evidence="2">Leaf</tissue>
    </source>
</reference>
<dbReference type="PANTHER" id="PTHR31087">
    <property type="match status" value="1"/>
</dbReference>
<sequence length="196" mass="22043">MTQVHPRPSFSSSRVLIHHKFCSDSTTIFTVWKKSLLFNSKGFTVFDASGNLVFRVDNYASNACNEIELMDHAGNVLITLRRKRFSMRNRWEAFRGDLRKPTFTLTKSSRFSNKITANVFMNAGGQRKQWDYQIQGGFSKPSCTVFSASGDVIAEVKRKEAKSNVMLGDDVFSLVVQPGADQAFVMGLVIILDQIS</sequence>
<dbReference type="Pfam" id="PF04525">
    <property type="entry name" value="LOR"/>
    <property type="match status" value="1"/>
</dbReference>
<dbReference type="SUPFAM" id="SSF54518">
    <property type="entry name" value="Tubby C-terminal domain-like"/>
    <property type="match status" value="1"/>
</dbReference>
<dbReference type="EMBL" id="GCHU01008623">
    <property type="protein sequence ID" value="JAG88323.1"/>
    <property type="molecule type" value="Transcribed_RNA"/>
</dbReference>
<dbReference type="InterPro" id="IPR025659">
    <property type="entry name" value="Tubby-like_C"/>
</dbReference>
<proteinExistence type="inferred from homology"/>